<dbReference type="Proteomes" id="UP000199577">
    <property type="component" value="Unassembled WGS sequence"/>
</dbReference>
<name>A0A1I1E8C2_9SPHI</name>
<evidence type="ECO:0000313" key="2">
    <source>
        <dbReference type="Proteomes" id="UP000199577"/>
    </source>
</evidence>
<evidence type="ECO:0000313" key="1">
    <source>
        <dbReference type="EMBL" id="SFB83361.1"/>
    </source>
</evidence>
<accession>A0A1I1E8C2</accession>
<organism evidence="1 2">
    <name type="scientific">Parapedobacter composti</name>
    <dbReference type="NCBI Taxonomy" id="623281"/>
    <lineage>
        <taxon>Bacteria</taxon>
        <taxon>Pseudomonadati</taxon>
        <taxon>Bacteroidota</taxon>
        <taxon>Sphingobacteriia</taxon>
        <taxon>Sphingobacteriales</taxon>
        <taxon>Sphingobacteriaceae</taxon>
        <taxon>Parapedobacter</taxon>
    </lineage>
</organism>
<keyword evidence="2" id="KW-1185">Reference proteome</keyword>
<proteinExistence type="predicted"/>
<protein>
    <submittedName>
        <fullName evidence="1">Uncharacterized protein</fullName>
    </submittedName>
</protein>
<dbReference type="EMBL" id="FOLL01000001">
    <property type="protein sequence ID" value="SFB83361.1"/>
    <property type="molecule type" value="Genomic_DNA"/>
</dbReference>
<reference evidence="1 2" key="1">
    <citation type="submission" date="2016-10" db="EMBL/GenBank/DDBJ databases">
        <authorList>
            <person name="de Groot N.N."/>
        </authorList>
    </citation>
    <scope>NUCLEOTIDE SEQUENCE [LARGE SCALE GENOMIC DNA]</scope>
    <source>
        <strain evidence="1 2">DSM 22900</strain>
    </source>
</reference>
<dbReference type="STRING" id="623281.SAMN05421747_101408"/>
<dbReference type="AlphaFoldDB" id="A0A1I1E8C2"/>
<gene>
    <name evidence="1" type="ORF">SAMN05421747_101408</name>
</gene>
<sequence>MLPSYWQREFESGMFQLKGRTMKKLIIYVVAILFGAVATTEVNAQGRGNDRRVKSKKEYVKYHEKRQKAAYKRDKEIAKSYQAYYKTREKAYRDYVKRQHKRYRDHDKWYYDKRFHRRTEYVYFPAYRTYYDPYRRGYVYRHRNAWVFAPTMPSFLVGVNLGNVNVQFMANLPI</sequence>